<feature type="transmembrane region" description="Helical" evidence="1">
    <location>
        <begin position="6"/>
        <end position="24"/>
    </location>
</feature>
<keyword evidence="1" id="KW-1133">Transmembrane helix</keyword>
<comment type="caution">
    <text evidence="2">The sequence shown here is derived from an EMBL/GenBank/DDBJ whole genome shotgun (WGS) entry which is preliminary data.</text>
</comment>
<dbReference type="Proteomes" id="UP000839618">
    <property type="component" value="Unassembled WGS sequence"/>
</dbReference>
<dbReference type="EMBL" id="AACYSG010000002">
    <property type="protein sequence ID" value="EAN6190341.1"/>
    <property type="molecule type" value="Genomic_DNA"/>
</dbReference>
<dbReference type="AlphaFoldDB" id="A0A5T3MRW5"/>
<evidence type="ECO:0000313" key="2">
    <source>
        <dbReference type="EMBL" id="EAN6190341.1"/>
    </source>
</evidence>
<gene>
    <name evidence="6" type="ORF">D1X40_15535</name>
    <name evidence="3" type="ORF">DTR45_01890</name>
    <name evidence="4" type="ORF">DWR41_08025</name>
    <name evidence="5" type="ORF">DX328_19175</name>
    <name evidence="2" type="ORF">EJS11_02625</name>
    <name evidence="7" type="ORF">GC609_20155</name>
</gene>
<evidence type="ECO:0000256" key="1">
    <source>
        <dbReference type="SAM" id="Phobius"/>
    </source>
</evidence>
<accession>A0A5T3MRW5</accession>
<proteinExistence type="predicted"/>
<dbReference type="EMBL" id="AAGGKA010000008">
    <property type="protein sequence ID" value="EBN6718285.1"/>
    <property type="molecule type" value="Genomic_DNA"/>
</dbReference>
<dbReference type="EMBL" id="AAGFWY010000001">
    <property type="protein sequence ID" value="EBN4933825.1"/>
    <property type="molecule type" value="Genomic_DNA"/>
</dbReference>
<organism evidence="2">
    <name type="scientific">Salmonella enterica</name>
    <name type="common">Salmonella choleraesuis</name>
    <dbReference type="NCBI Taxonomy" id="28901"/>
    <lineage>
        <taxon>Bacteria</taxon>
        <taxon>Pseudomonadati</taxon>
        <taxon>Pseudomonadota</taxon>
        <taxon>Gammaproteobacteria</taxon>
        <taxon>Enterobacterales</taxon>
        <taxon>Enterobacteriaceae</taxon>
        <taxon>Salmonella</taxon>
    </lineage>
</organism>
<dbReference type="NCBIfam" id="TIGR01167">
    <property type="entry name" value="LPXTG_anchor"/>
    <property type="match status" value="1"/>
</dbReference>
<evidence type="ECO:0000313" key="4">
    <source>
        <dbReference type="EMBL" id="EBN6212348.1"/>
    </source>
</evidence>
<evidence type="ECO:0000313" key="5">
    <source>
        <dbReference type="EMBL" id="EBN6718285.1"/>
    </source>
</evidence>
<name>A0A5T3MRW5_SALER</name>
<evidence type="ECO:0000313" key="6">
    <source>
        <dbReference type="EMBL" id="EBN8525461.1"/>
    </source>
</evidence>
<protein>
    <submittedName>
        <fullName evidence="2">LPXTG cell wall anchor domain-containing protein</fullName>
    </submittedName>
</protein>
<dbReference type="EMBL" id="AAGGFW010000004">
    <property type="protein sequence ID" value="EBN6212348.1"/>
    <property type="molecule type" value="Genomic_DNA"/>
</dbReference>
<evidence type="ECO:0000313" key="7">
    <source>
        <dbReference type="EMBL" id="EDH2517517.1"/>
    </source>
</evidence>
<keyword evidence="1" id="KW-0472">Membrane</keyword>
<sequence>MFAFFLAATGSTGWGWFLFIGVILL</sequence>
<reference evidence="2" key="1">
    <citation type="submission" date="2018-12" db="EMBL/GenBank/DDBJ databases">
        <authorList>
            <consortium name="PulseNet: The National Subtyping Network for Foodborne Disease Surveillance"/>
            <person name="Tarr C.L."/>
            <person name="Trees E."/>
            <person name="Katz L.S."/>
            <person name="Carleton-Romer H.A."/>
            <person name="Stroika S."/>
            <person name="Kucerova Z."/>
            <person name="Roache K.F."/>
            <person name="Sabol A.L."/>
            <person name="Besser J."/>
            <person name="Gerner-Smidt P."/>
        </authorList>
    </citation>
    <scope>NUCLEOTIDE SEQUENCE</scope>
    <source>
        <strain evidence="3">PNUSAS020327</strain>
        <strain evidence="5">PNUSAS046847</strain>
        <strain evidence="4">PNUSAS046879</strain>
        <strain evidence="6">PNUSAS047686</strain>
        <strain evidence="2">PNUSAS060203</strain>
        <strain evidence="7">PNUSAS109563</strain>
    </source>
</reference>
<keyword evidence="1" id="KW-0812">Transmembrane</keyword>
<dbReference type="EMBL" id="AAMGXV010000009">
    <property type="protein sequence ID" value="EDH2517517.1"/>
    <property type="molecule type" value="Genomic_DNA"/>
</dbReference>
<evidence type="ECO:0000313" key="3">
    <source>
        <dbReference type="EMBL" id="EBN4933825.1"/>
    </source>
</evidence>
<dbReference type="EMBL" id="AAGGZD010000010">
    <property type="protein sequence ID" value="EBN8525461.1"/>
    <property type="molecule type" value="Genomic_DNA"/>
</dbReference>